<organism evidence="6">
    <name type="scientific">Amphimedon queenslandica</name>
    <name type="common">Sponge</name>
    <dbReference type="NCBI Taxonomy" id="400682"/>
    <lineage>
        <taxon>Eukaryota</taxon>
        <taxon>Metazoa</taxon>
        <taxon>Porifera</taxon>
        <taxon>Demospongiae</taxon>
        <taxon>Heteroscleromorpha</taxon>
        <taxon>Haplosclerida</taxon>
        <taxon>Niphatidae</taxon>
        <taxon>Amphimedon</taxon>
    </lineage>
</organism>
<dbReference type="GO" id="GO:0042157">
    <property type="term" value="P:lipoprotein metabolic process"/>
    <property type="evidence" value="ECO:0007669"/>
    <property type="project" value="InterPro"/>
</dbReference>
<dbReference type="InParanoid" id="A0A1X7TF31"/>
<dbReference type="InterPro" id="IPR011600">
    <property type="entry name" value="Pept_C14_caspase"/>
</dbReference>
<dbReference type="InterPro" id="IPR001309">
    <property type="entry name" value="Pept_C14_p20"/>
</dbReference>
<dbReference type="GO" id="GO:0006869">
    <property type="term" value="P:lipid transport"/>
    <property type="evidence" value="ECO:0007669"/>
    <property type="project" value="InterPro"/>
</dbReference>
<evidence type="ECO:0000256" key="3">
    <source>
        <dbReference type="ARBA" id="ARBA00022741"/>
    </source>
</evidence>
<comment type="similarity">
    <text evidence="1">Belongs to the TRAFAC class TrmE-Era-EngA-EngB-Septin-like GTPase superfamily. AIG1/Toc34/Toc159-like paraseptin GTPase family. IAN subfamily.</text>
</comment>
<evidence type="ECO:0000256" key="4">
    <source>
        <dbReference type="SAM" id="Phobius"/>
    </source>
</evidence>
<dbReference type="Pfam" id="PF00656">
    <property type="entry name" value="Peptidase_C14"/>
    <property type="match status" value="1"/>
</dbReference>
<evidence type="ECO:0000256" key="1">
    <source>
        <dbReference type="ARBA" id="ARBA00008535"/>
    </source>
</evidence>
<protein>
    <recommendedName>
        <fullName evidence="5">Caspase family p20 domain-containing protein</fullName>
    </recommendedName>
</protein>
<reference evidence="6" key="1">
    <citation type="submission" date="2017-05" db="UniProtKB">
        <authorList>
            <consortium name="EnsemblMetazoa"/>
        </authorList>
    </citation>
    <scope>IDENTIFICATION</scope>
</reference>
<feature type="transmembrane region" description="Helical" evidence="4">
    <location>
        <begin position="548"/>
        <end position="571"/>
    </location>
</feature>
<dbReference type="GO" id="GO:0004197">
    <property type="term" value="F:cysteine-type endopeptidase activity"/>
    <property type="evidence" value="ECO:0007669"/>
    <property type="project" value="InterPro"/>
</dbReference>
<dbReference type="InterPro" id="IPR008405">
    <property type="entry name" value="ApoL"/>
</dbReference>
<accession>A0A1X7TF31</accession>
<keyword evidence="4" id="KW-0812">Transmembrane</keyword>
<dbReference type="AlphaFoldDB" id="A0A1X7TF31"/>
<dbReference type="GO" id="GO:0016020">
    <property type="term" value="C:membrane"/>
    <property type="evidence" value="ECO:0007669"/>
    <property type="project" value="TreeGrafter"/>
</dbReference>
<dbReference type="Gene3D" id="3.40.50.1460">
    <property type="match status" value="1"/>
</dbReference>
<feature type="transmembrane region" description="Helical" evidence="4">
    <location>
        <begin position="577"/>
        <end position="600"/>
    </location>
</feature>
<comment type="similarity">
    <text evidence="2">Belongs to the apolipoprotein L family.</text>
</comment>
<sequence length="1047" mass="116964">MMAEPLLKDQDDENFESAGFFIERSTDLSKLSDKNKGAMSTLKQVLASEGTHSDIYLLMVGKTGQGKSTLINSLIELGEDIAQEGAETDMCTRSTHSYVHPELLPDVKVRIVDSPGLQDIHVNEQLYIEDMKVQCQEVSLVLYCMKMTNHRLAYDDTLALHRLHQAFGPTFWKRVVFVLTFANNERCEQKDSRDEDGPEPPFTDQDAWAELIRKRFIHRVQLRSDDINAFLKRNCETDEYAHFVPAGHYKPNFYNPNPLKLPDRDNWLHNLMKSVHSQIKKHNFSRLNLNDKIHLAFIVDNHGEVKVEEDGAKTINDDAKEFIKTLENLGFCTLYFNTLSSQSVSTLLEMLLHINASQLATFAFVLLSKGKTRQLYDCNNEIIYTDNIFEYFRDDQSHLALVPKIFYFSLAHIKEPSERLQFSSVLPKNSIALITSVDQNSSSVVLKTVSSKLTHEASIQQCCSEIHKDCNRKHDKVFCVYIDNFTEKFVLPARYVPFHSRAEKEYYKKQLELYRSMWYPIRCKTISVLSDNKEAVLSIVRHERIARIAASSASIVLGGGMVVAGLALLPFTFGVSIGLSVAGGVVGATASLGGIGAFIASKILSNKRLKLAQEHISLDQQLSISINNVAAKYNEAMKKCVESALDGGELAGNVAAGGAGLASLGRVGMGIAIGIESAAEVGAIALRTGARTLGVVLAGASLAVTVPIDLGFIVYHSYHIHKSSKDKTGKADSNKVVQWLIKQTEDMLKDTCGTIELKQHSIEGGMTSTLENTDCGYKMIIPVATEEESSINVRTIFSGPFVLPDSYTIVSAIYDISLPEQLSKPVTVKLEHCVDLNDEIMASKMCFATAAIDLEKKVFVFDCVGGGSFPKGETYASLDISDSCLLCVLYRGSMRDTSMKYAGQCSYVRDYKNSWTMSILFTKHLSAHYKYTQSETVGTIESQSHPFLFTRRKGDGELLMELDKFKNQMDLKGWKVVPLTPIPDVILKSQIDCVELQQEFGKLQCRIIPSIEFLVYVYDEDAATDEIDKYLDIEGTTSSIFIKRRKE</sequence>
<dbReference type="eggNOG" id="ENOG502RV35">
    <property type="taxonomic scope" value="Eukaryota"/>
</dbReference>
<dbReference type="GO" id="GO:0005525">
    <property type="term" value="F:GTP binding"/>
    <property type="evidence" value="ECO:0007669"/>
    <property type="project" value="InterPro"/>
</dbReference>
<keyword evidence="4" id="KW-1133">Transmembrane helix</keyword>
<feature type="transmembrane region" description="Helical" evidence="4">
    <location>
        <begin position="693"/>
        <end position="715"/>
    </location>
</feature>
<dbReference type="InterPro" id="IPR029030">
    <property type="entry name" value="Caspase-like_dom_sf"/>
</dbReference>
<dbReference type="GO" id="GO:0005576">
    <property type="term" value="C:extracellular region"/>
    <property type="evidence" value="ECO:0007669"/>
    <property type="project" value="InterPro"/>
</dbReference>
<dbReference type="PANTHER" id="PTHR14096:SF28">
    <property type="entry name" value="APOLIPOPROTEIN L, 1-RELATED"/>
    <property type="match status" value="1"/>
</dbReference>
<proteinExistence type="inferred from homology"/>
<dbReference type="PROSITE" id="PS50208">
    <property type="entry name" value="CASPASE_P20"/>
    <property type="match status" value="1"/>
</dbReference>
<dbReference type="OrthoDB" id="422720at2759"/>
<dbReference type="Pfam" id="PF04548">
    <property type="entry name" value="AIG1"/>
    <property type="match status" value="1"/>
</dbReference>
<dbReference type="Pfam" id="PF05461">
    <property type="entry name" value="ApoL"/>
    <property type="match status" value="1"/>
</dbReference>
<evidence type="ECO:0000313" key="6">
    <source>
        <dbReference type="EnsemblMetazoa" id="Aqu2.1.13108_001"/>
    </source>
</evidence>
<evidence type="ECO:0000256" key="2">
    <source>
        <dbReference type="ARBA" id="ARBA00010090"/>
    </source>
</evidence>
<name>A0A1X7TF31_AMPQE</name>
<dbReference type="EnsemblMetazoa" id="Aqu2.1.13108_001">
    <property type="protein sequence ID" value="Aqu2.1.13108_001"/>
    <property type="gene ID" value="Aqu2.1.13108"/>
</dbReference>
<evidence type="ECO:0000259" key="5">
    <source>
        <dbReference type="PROSITE" id="PS50208"/>
    </source>
</evidence>
<keyword evidence="4" id="KW-0472">Membrane</keyword>
<keyword evidence="3" id="KW-0547">Nucleotide-binding</keyword>
<dbReference type="SUPFAM" id="SSF52129">
    <property type="entry name" value="Caspase-like"/>
    <property type="match status" value="1"/>
</dbReference>
<feature type="domain" description="Caspase family p20" evidence="5">
    <location>
        <begin position="292"/>
        <end position="395"/>
    </location>
</feature>
<dbReference type="PANTHER" id="PTHR14096">
    <property type="entry name" value="APOLIPOPROTEIN L"/>
    <property type="match status" value="1"/>
</dbReference>
<dbReference type="GO" id="GO:0008289">
    <property type="term" value="F:lipid binding"/>
    <property type="evidence" value="ECO:0007669"/>
    <property type="project" value="InterPro"/>
</dbReference>
<dbReference type="Gene3D" id="3.40.50.300">
    <property type="entry name" value="P-loop containing nucleotide triphosphate hydrolases"/>
    <property type="match status" value="1"/>
</dbReference>
<dbReference type="GO" id="GO:0006508">
    <property type="term" value="P:proteolysis"/>
    <property type="evidence" value="ECO:0007669"/>
    <property type="project" value="InterPro"/>
</dbReference>
<dbReference type="InterPro" id="IPR027417">
    <property type="entry name" value="P-loop_NTPase"/>
</dbReference>
<dbReference type="InterPro" id="IPR006703">
    <property type="entry name" value="G_AIG1"/>
</dbReference>
<feature type="transmembrane region" description="Helical" evidence="4">
    <location>
        <begin position="350"/>
        <end position="367"/>
    </location>
</feature>
<dbReference type="SUPFAM" id="SSF52540">
    <property type="entry name" value="P-loop containing nucleoside triphosphate hydrolases"/>
    <property type="match status" value="1"/>
</dbReference>